<name>A0A074ZM54_OPIVI</name>
<dbReference type="CTD" id="20318874"/>
<dbReference type="OrthoDB" id="545063at2759"/>
<dbReference type="RefSeq" id="XP_009167760.1">
    <property type="nucleotide sequence ID" value="XM_009169496.1"/>
</dbReference>
<protein>
    <recommendedName>
        <fullName evidence="2">PIH1D1/2/3 CS-like domain-containing protein</fullName>
    </recommendedName>
</protein>
<evidence type="ECO:0000313" key="4">
    <source>
        <dbReference type="Proteomes" id="UP000054324"/>
    </source>
</evidence>
<dbReference type="EMBL" id="KL596698">
    <property type="protein sequence ID" value="KER28463.1"/>
    <property type="molecule type" value="Genomic_DNA"/>
</dbReference>
<proteinExistence type="inferred from homology"/>
<dbReference type="KEGG" id="ovi:T265_04692"/>
<evidence type="ECO:0000313" key="3">
    <source>
        <dbReference type="EMBL" id="KER28463.1"/>
    </source>
</evidence>
<dbReference type="Proteomes" id="UP000054324">
    <property type="component" value="Unassembled WGS sequence"/>
</dbReference>
<evidence type="ECO:0000259" key="2">
    <source>
        <dbReference type="Pfam" id="PF18201"/>
    </source>
</evidence>
<dbReference type="InterPro" id="IPR041442">
    <property type="entry name" value="PIH1D1/2/3_CS-like"/>
</dbReference>
<dbReference type="InterPro" id="IPR050734">
    <property type="entry name" value="PIH1/Kintoun_subfamily"/>
</dbReference>
<organism evidence="3 4">
    <name type="scientific">Opisthorchis viverrini</name>
    <name type="common">Southeast Asian liver fluke</name>
    <dbReference type="NCBI Taxonomy" id="6198"/>
    <lineage>
        <taxon>Eukaryota</taxon>
        <taxon>Metazoa</taxon>
        <taxon>Spiralia</taxon>
        <taxon>Lophotrochozoa</taxon>
        <taxon>Platyhelminthes</taxon>
        <taxon>Trematoda</taxon>
        <taxon>Digenea</taxon>
        <taxon>Opisthorchiida</taxon>
        <taxon>Opisthorchiata</taxon>
        <taxon>Opisthorchiidae</taxon>
        <taxon>Opisthorchis</taxon>
    </lineage>
</organism>
<evidence type="ECO:0000256" key="1">
    <source>
        <dbReference type="ARBA" id="ARBA00008511"/>
    </source>
</evidence>
<keyword evidence="4" id="KW-1185">Reference proteome</keyword>
<feature type="domain" description="PIH1D1/2/3 CS-like" evidence="2">
    <location>
        <begin position="349"/>
        <end position="425"/>
    </location>
</feature>
<dbReference type="PANTHER" id="PTHR22997">
    <property type="entry name" value="PIH1 DOMAIN-CONTAINING PROTEIN 1"/>
    <property type="match status" value="1"/>
</dbReference>
<dbReference type="PANTHER" id="PTHR22997:SF0">
    <property type="entry name" value="PIH1 DOMAIN-CONTAINING PROTEIN 1"/>
    <property type="match status" value="1"/>
</dbReference>
<dbReference type="Pfam" id="PF18201">
    <property type="entry name" value="PIH1_CS"/>
    <property type="match status" value="1"/>
</dbReference>
<dbReference type="GO" id="GO:0005737">
    <property type="term" value="C:cytoplasm"/>
    <property type="evidence" value="ECO:0007669"/>
    <property type="project" value="TreeGrafter"/>
</dbReference>
<dbReference type="STRING" id="6198.A0A074ZM54"/>
<comment type="similarity">
    <text evidence="1">Belongs to the PIH1 family.</text>
</comment>
<sequence>MQLTQKSAAHRIAHPLSDRLNHGFRYGAFQKQQYVTRQYEIGNMDMGKSELFADAAAVWKMLDEMAVNDPVGYRAFIEKNLKEGRKTASPPSVKFVIKAKMKEAKRLLIVNYCEWAAVPDSKSETSPIIVKCGDTFPLGEDTGIAMAFNPHIFTQHDFPADLDGSSSSTLPQAKTRREEDSRYQLIWLGLHYLEMEKKMPTIESNSVICSSAPLRPKILRPVDRYGTKEQILNSLGYFNHLLRSEQKRAKQDFMDPVGEAVQQILHNASESGVGHENVTESEELDELYFSESQPFKLPHQHTAADATTTARKKSNVKLIEEIDEACSSEVKHKISWHAEIITAIQKETSKSHANRLKLTFELPGITSSEQCDLDLTEEKLLLTILDSRLITYQPLEVELPCKINYEKAEAKFNPKREKLQVIAPILPSAPTTD</sequence>
<gene>
    <name evidence="3" type="ORF">T265_04692</name>
</gene>
<dbReference type="CDD" id="cd00298">
    <property type="entry name" value="ACD_sHsps_p23-like"/>
    <property type="match status" value="1"/>
</dbReference>
<dbReference type="AlphaFoldDB" id="A0A074ZM54"/>
<dbReference type="GeneID" id="20318874"/>
<reference evidence="3 4" key="1">
    <citation type="submission" date="2013-11" db="EMBL/GenBank/DDBJ databases">
        <title>Opisthorchis viverrini - life in the bile duct.</title>
        <authorList>
            <person name="Young N.D."/>
            <person name="Nagarajan N."/>
            <person name="Lin S.J."/>
            <person name="Korhonen P.K."/>
            <person name="Jex A.R."/>
            <person name="Hall R.S."/>
            <person name="Safavi-Hemami H."/>
            <person name="Kaewkong W."/>
            <person name="Bertrand D."/>
            <person name="Gao S."/>
            <person name="Seet Q."/>
            <person name="Wongkham S."/>
            <person name="Teh B.T."/>
            <person name="Wongkham C."/>
            <person name="Intapan P.M."/>
            <person name="Maleewong W."/>
            <person name="Yang X."/>
            <person name="Hu M."/>
            <person name="Wang Z."/>
            <person name="Hofmann A."/>
            <person name="Sternberg P.W."/>
            <person name="Tan P."/>
            <person name="Wang J."/>
            <person name="Gasser R.B."/>
        </authorList>
    </citation>
    <scope>NUCLEOTIDE SEQUENCE [LARGE SCALE GENOMIC DNA]</scope>
</reference>
<accession>A0A074ZM54</accession>